<protein>
    <submittedName>
        <fullName evidence="2">Uncharacterized protein</fullName>
    </submittedName>
</protein>
<name>A0A2H4SHU5_CORMI</name>
<dbReference type="AlphaFoldDB" id="A0A2H4SHU5"/>
<dbReference type="OrthoDB" id="4207421at2759"/>
<proteinExistence type="predicted"/>
<dbReference type="VEuPathDB" id="FungiDB:CCM_00939"/>
<gene>
    <name evidence="2" type="ORF">A9K55_008531</name>
</gene>
<feature type="compositionally biased region" description="Polar residues" evidence="1">
    <location>
        <begin position="19"/>
        <end position="33"/>
    </location>
</feature>
<dbReference type="VEuPathDB" id="FungiDB:A9K55_008531"/>
<feature type="region of interest" description="Disordered" evidence="1">
    <location>
        <begin position="1"/>
        <end position="35"/>
    </location>
</feature>
<evidence type="ECO:0000313" key="3">
    <source>
        <dbReference type="Proteomes" id="UP000323067"/>
    </source>
</evidence>
<evidence type="ECO:0000256" key="1">
    <source>
        <dbReference type="SAM" id="MobiDB-lite"/>
    </source>
</evidence>
<evidence type="ECO:0000313" key="2">
    <source>
        <dbReference type="EMBL" id="ATY62678.1"/>
    </source>
</evidence>
<dbReference type="EMBL" id="CP023324">
    <property type="protein sequence ID" value="ATY62678.1"/>
    <property type="molecule type" value="Genomic_DNA"/>
</dbReference>
<feature type="region of interest" description="Disordered" evidence="1">
    <location>
        <begin position="289"/>
        <end position="310"/>
    </location>
</feature>
<sequence length="331" mass="36696">MLAATALLKSHSPPKTPRASANRSRTIPRTTGYGSEKAIQALHKTKSQALVEDIIPESQKRSLSQAEESTLLPEQLTTIELRLNEGNNLNRRKVQKIVGGSIKRKPVYFQGQPARQSPIDDCRGSCSQVDGQPETPQASGFTYIRDPFEDEANFDEDLVDGVLCECPTGSSTPKSAALTPRLNRVDEEEDYSFQNPRIGPETVDAKSRNNSLDIFSPAMEAPVVETIPAEHRVKKHPSPSKKALEDLEAAFAMYTKLKPLEDGDKTDELAKENRDALSVADGNKLMRQSWSKCDGSEASRHTSQRVARRIRHSLPYRTTLASSQDIDDLRN</sequence>
<accession>A0A2H4SHU5</accession>
<reference evidence="2 3" key="1">
    <citation type="journal article" date="2017" name="BMC Genomics">
        <title>Chromosome level assembly and secondary metabolite potential of the parasitic fungus Cordyceps militaris.</title>
        <authorList>
            <person name="Kramer G.J."/>
            <person name="Nodwell J.R."/>
        </authorList>
    </citation>
    <scope>NUCLEOTIDE SEQUENCE [LARGE SCALE GENOMIC DNA]</scope>
    <source>
        <strain evidence="2 3">ATCC 34164</strain>
    </source>
</reference>
<organism evidence="2 3">
    <name type="scientific">Cordyceps militaris</name>
    <name type="common">Caterpillar fungus</name>
    <name type="synonym">Clavaria militaris</name>
    <dbReference type="NCBI Taxonomy" id="73501"/>
    <lineage>
        <taxon>Eukaryota</taxon>
        <taxon>Fungi</taxon>
        <taxon>Dikarya</taxon>
        <taxon>Ascomycota</taxon>
        <taxon>Pezizomycotina</taxon>
        <taxon>Sordariomycetes</taxon>
        <taxon>Hypocreomycetidae</taxon>
        <taxon>Hypocreales</taxon>
        <taxon>Cordycipitaceae</taxon>
        <taxon>Cordyceps</taxon>
    </lineage>
</organism>
<dbReference type="Proteomes" id="UP000323067">
    <property type="component" value="Chromosome vii"/>
</dbReference>